<sequence length="222" mass="24015">MDDLTIYRDPPSHGPLPPALEAERMAALVSSRLCHDIVSPLGAIGNGLELLQLSGAFPGIAACDEMQLIVESVEAARARVRWFRMAFGHAAADQRLSLAELSALLADVEKGGRIRLRLDAGGDLPRIEARMILLGLMCLETAMPWGGSVLICRGASGWRLVAEASRTRLDPALWSWLDADPGRERPEPTSSEVHFPLLAGFARAANRPLAWELDETGGEIAF</sequence>
<dbReference type="Pfam" id="PF10090">
    <property type="entry name" value="HPTransfase"/>
    <property type="match status" value="1"/>
</dbReference>
<comment type="caution">
    <text evidence="2">The sequence shown here is derived from an EMBL/GenBank/DDBJ whole genome shotgun (WGS) entry which is preliminary data.</text>
</comment>
<dbReference type="Gene3D" id="3.30.565.10">
    <property type="entry name" value="Histidine kinase-like ATPase, C-terminal domain"/>
    <property type="match status" value="1"/>
</dbReference>
<dbReference type="InterPro" id="IPR036890">
    <property type="entry name" value="HATPase_C_sf"/>
</dbReference>
<accession>A0ABV7RTW5</accession>
<evidence type="ECO:0000313" key="2">
    <source>
        <dbReference type="EMBL" id="MFC3568274.1"/>
    </source>
</evidence>
<proteinExistence type="predicted"/>
<dbReference type="InterPro" id="IPR018762">
    <property type="entry name" value="ChpT_C"/>
</dbReference>
<evidence type="ECO:0000313" key="3">
    <source>
        <dbReference type="Proteomes" id="UP001595596"/>
    </source>
</evidence>
<dbReference type="Proteomes" id="UP001595596">
    <property type="component" value="Unassembled WGS sequence"/>
</dbReference>
<gene>
    <name evidence="2" type="ORF">ACFOMP_02275</name>
</gene>
<evidence type="ECO:0000259" key="1">
    <source>
        <dbReference type="Pfam" id="PF10090"/>
    </source>
</evidence>
<protein>
    <submittedName>
        <fullName evidence="2">Histidine phosphotransferase family protein</fullName>
    </submittedName>
</protein>
<reference evidence="3" key="1">
    <citation type="journal article" date="2019" name="Int. J. Syst. Evol. Microbiol.">
        <title>The Global Catalogue of Microorganisms (GCM) 10K type strain sequencing project: providing services to taxonomists for standard genome sequencing and annotation.</title>
        <authorList>
            <consortium name="The Broad Institute Genomics Platform"/>
            <consortium name="The Broad Institute Genome Sequencing Center for Infectious Disease"/>
            <person name="Wu L."/>
            <person name="Ma J."/>
        </authorList>
    </citation>
    <scope>NUCLEOTIDE SEQUENCE [LARGE SCALE GENOMIC DNA]</scope>
    <source>
        <strain evidence="3">VKM B-3226</strain>
    </source>
</reference>
<name>A0ABV7RTW5_9RHOB</name>
<dbReference type="EMBL" id="JBHRXE010000006">
    <property type="protein sequence ID" value="MFC3568274.1"/>
    <property type="molecule type" value="Genomic_DNA"/>
</dbReference>
<feature type="domain" description="Histidine phosphotransferase ChpT C-terminal" evidence="1">
    <location>
        <begin position="99"/>
        <end position="216"/>
    </location>
</feature>
<keyword evidence="3" id="KW-1185">Reference proteome</keyword>
<organism evidence="2 3">
    <name type="scientific">Paracoccus simplex</name>
    <dbReference type="NCBI Taxonomy" id="2086346"/>
    <lineage>
        <taxon>Bacteria</taxon>
        <taxon>Pseudomonadati</taxon>
        <taxon>Pseudomonadota</taxon>
        <taxon>Alphaproteobacteria</taxon>
        <taxon>Rhodobacterales</taxon>
        <taxon>Paracoccaceae</taxon>
        <taxon>Paracoccus</taxon>
    </lineage>
</organism>
<dbReference type="Gene3D" id="1.10.287.130">
    <property type="match status" value="1"/>
</dbReference>
<dbReference type="RefSeq" id="WP_379027732.1">
    <property type="nucleotide sequence ID" value="NZ_JBHRXE010000006.1"/>
</dbReference>